<comment type="subunit">
    <text evidence="11">Homotetramer.</text>
</comment>
<dbReference type="InterPro" id="IPR036291">
    <property type="entry name" value="NAD(P)-bd_dom_sf"/>
</dbReference>
<evidence type="ECO:0000256" key="8">
    <source>
        <dbReference type="PIRSR" id="PIRSR611284-1"/>
    </source>
</evidence>
<dbReference type="GO" id="GO:0004316">
    <property type="term" value="F:3-oxoacyl-[acyl-carrier-protein] reductase (NADPH) activity"/>
    <property type="evidence" value="ECO:0007669"/>
    <property type="project" value="UniProtKB-UniRule"/>
</dbReference>
<dbReference type="PANTHER" id="PTHR42879">
    <property type="entry name" value="3-OXOACYL-(ACYL-CARRIER-PROTEIN) REDUCTASE"/>
    <property type="match status" value="1"/>
</dbReference>
<evidence type="ECO:0000313" key="14">
    <source>
        <dbReference type="Proteomes" id="UP000033405"/>
    </source>
</evidence>
<accession>A0A0F3H9L1</accession>
<comment type="similarity">
    <text evidence="2 10">Belongs to the short-chain dehydrogenases/reductases (SDR) family.</text>
</comment>
<keyword evidence="5 11" id="KW-0560">Oxidoreductase</keyword>
<dbReference type="PANTHER" id="PTHR42879:SF2">
    <property type="entry name" value="3-OXOACYL-[ACYL-CARRIER-PROTEIN] REDUCTASE FABG"/>
    <property type="match status" value="1"/>
</dbReference>
<keyword evidence="9 11" id="KW-0521">NADP</keyword>
<dbReference type="AlphaFoldDB" id="A0A0F3H9L1"/>
<dbReference type="PROSITE" id="PS00061">
    <property type="entry name" value="ADH_SHORT"/>
    <property type="match status" value="1"/>
</dbReference>
<dbReference type="InterPro" id="IPR057326">
    <property type="entry name" value="KR_dom"/>
</dbReference>
<feature type="domain" description="Ketoreductase" evidence="12">
    <location>
        <begin position="6"/>
        <end position="184"/>
    </location>
</feature>
<dbReference type="InterPro" id="IPR020904">
    <property type="entry name" value="Sc_DH/Rdtase_CS"/>
</dbReference>
<dbReference type="SMART" id="SM00822">
    <property type="entry name" value="PKS_KR"/>
    <property type="match status" value="1"/>
</dbReference>
<dbReference type="PRINTS" id="PR00081">
    <property type="entry name" value="GDHRDH"/>
</dbReference>
<feature type="active site" description="Proton acceptor" evidence="8">
    <location>
        <position position="153"/>
    </location>
</feature>
<keyword evidence="11" id="KW-0443">Lipid metabolism</keyword>
<organism evidence="13 14">
    <name type="scientific">Streptococcus infantis</name>
    <dbReference type="NCBI Taxonomy" id="68892"/>
    <lineage>
        <taxon>Bacteria</taxon>
        <taxon>Bacillati</taxon>
        <taxon>Bacillota</taxon>
        <taxon>Bacilli</taxon>
        <taxon>Lactobacillales</taxon>
        <taxon>Streptococcaceae</taxon>
        <taxon>Streptococcus</taxon>
    </lineage>
</organism>
<dbReference type="NCBIfam" id="TIGR01830">
    <property type="entry name" value="3oxo_ACP_reduc"/>
    <property type="match status" value="1"/>
</dbReference>
<dbReference type="EC" id="1.1.1.100" evidence="3 11"/>
<keyword evidence="4 11" id="KW-0276">Fatty acid metabolism</keyword>
<dbReference type="Gene3D" id="3.40.50.720">
    <property type="entry name" value="NAD(P)-binding Rossmann-like Domain"/>
    <property type="match status" value="1"/>
</dbReference>
<evidence type="ECO:0000256" key="10">
    <source>
        <dbReference type="RuleBase" id="RU000363"/>
    </source>
</evidence>
<comment type="catalytic activity">
    <reaction evidence="7 11">
        <text>a (3R)-hydroxyacyl-[ACP] + NADP(+) = a 3-oxoacyl-[ACP] + NADPH + H(+)</text>
        <dbReference type="Rhea" id="RHEA:17397"/>
        <dbReference type="Rhea" id="RHEA-COMP:9916"/>
        <dbReference type="Rhea" id="RHEA-COMP:9945"/>
        <dbReference type="ChEBI" id="CHEBI:15378"/>
        <dbReference type="ChEBI" id="CHEBI:57783"/>
        <dbReference type="ChEBI" id="CHEBI:58349"/>
        <dbReference type="ChEBI" id="CHEBI:78776"/>
        <dbReference type="ChEBI" id="CHEBI:78827"/>
        <dbReference type="EC" id="1.1.1.100"/>
    </reaction>
</comment>
<dbReference type="CDD" id="cd05333">
    <property type="entry name" value="BKR_SDR_c"/>
    <property type="match status" value="1"/>
</dbReference>
<dbReference type="FunFam" id="3.40.50.720:FF:000173">
    <property type="entry name" value="3-oxoacyl-[acyl-carrier protein] reductase"/>
    <property type="match status" value="1"/>
</dbReference>
<evidence type="ECO:0000313" key="13">
    <source>
        <dbReference type="EMBL" id="KJU90866.1"/>
    </source>
</evidence>
<dbReference type="NCBIfam" id="NF005559">
    <property type="entry name" value="PRK07231.1"/>
    <property type="match status" value="1"/>
</dbReference>
<evidence type="ECO:0000256" key="3">
    <source>
        <dbReference type="ARBA" id="ARBA00012948"/>
    </source>
</evidence>
<dbReference type="InterPro" id="IPR002347">
    <property type="entry name" value="SDR_fam"/>
</dbReference>
<dbReference type="UniPathway" id="UPA00094"/>
<evidence type="ECO:0000256" key="1">
    <source>
        <dbReference type="ARBA" id="ARBA00005194"/>
    </source>
</evidence>
<dbReference type="Pfam" id="PF00106">
    <property type="entry name" value="adh_short"/>
    <property type="match status" value="1"/>
</dbReference>
<feature type="binding site" evidence="9">
    <location>
        <position position="88"/>
    </location>
    <ligand>
        <name>NADP(+)</name>
        <dbReference type="ChEBI" id="CHEBI:58349"/>
    </ligand>
</feature>
<evidence type="ECO:0000259" key="12">
    <source>
        <dbReference type="SMART" id="SM00822"/>
    </source>
</evidence>
<comment type="function">
    <text evidence="11">Catalyzes the NADPH-dependent reduction of beta-ketoacyl-ACP substrates to beta-hydroxyacyl-ACP products, the first reductive step in the elongation cycle of fatty acid biosynthesis.</text>
</comment>
<dbReference type="NCBIfam" id="NF009466">
    <property type="entry name" value="PRK12826.1-2"/>
    <property type="match status" value="1"/>
</dbReference>
<evidence type="ECO:0000256" key="9">
    <source>
        <dbReference type="PIRSR" id="PIRSR611284-2"/>
    </source>
</evidence>
<dbReference type="PATRIC" id="fig|28037.218.peg.1613"/>
<dbReference type="GO" id="GO:0051287">
    <property type="term" value="F:NAD binding"/>
    <property type="evidence" value="ECO:0007669"/>
    <property type="project" value="UniProtKB-UniRule"/>
</dbReference>
<dbReference type="PRINTS" id="PR00080">
    <property type="entry name" value="SDRFAMILY"/>
</dbReference>
<evidence type="ECO:0000256" key="7">
    <source>
        <dbReference type="ARBA" id="ARBA00048508"/>
    </source>
</evidence>
<keyword evidence="11" id="KW-0444">Lipid biosynthesis</keyword>
<dbReference type="GO" id="GO:0006633">
    <property type="term" value="P:fatty acid biosynthetic process"/>
    <property type="evidence" value="ECO:0007669"/>
    <property type="project" value="UniProtKB-UniPathway"/>
</dbReference>
<sequence length="244" mass="26018">MKLEQKNVFITGSSRGIGLAIAHKFASLGANVVLNSRGEISEELLAEFKPYGVKVLAISGDVSDFADAKRMVDQAIEELGSVDVLVNNAGITQDTLMLKMTEEDFEKVLKVNLTGAFNMTQSVLKPMIKAREGAIINMSSVVGLMGNIGQANYAASKAGLIGFTKSVAREVANRNVRVNAIAPGMIESDMTAVLSDKVKDAMLAQIPMKQFGQAEQVAEVTVFLASQDYLTGQVIAIDGGLTMQ</sequence>
<feature type="binding site" evidence="9">
    <location>
        <begin position="12"/>
        <end position="15"/>
    </location>
    <ligand>
        <name>NADP(+)</name>
        <dbReference type="ChEBI" id="CHEBI:58349"/>
    </ligand>
</feature>
<evidence type="ECO:0000256" key="2">
    <source>
        <dbReference type="ARBA" id="ARBA00006484"/>
    </source>
</evidence>
<gene>
    <name evidence="13" type="primary">fabG_2</name>
    <name evidence="13" type="ORF">TZ96_01648</name>
</gene>
<proteinExistence type="inferred from homology"/>
<evidence type="ECO:0000256" key="5">
    <source>
        <dbReference type="ARBA" id="ARBA00023002"/>
    </source>
</evidence>
<dbReference type="InterPro" id="IPR011284">
    <property type="entry name" value="3oxo_ACP_reduc"/>
</dbReference>
<dbReference type="EMBL" id="JYOV01000021">
    <property type="protein sequence ID" value="KJU90866.1"/>
    <property type="molecule type" value="Genomic_DNA"/>
</dbReference>
<feature type="binding site" evidence="9">
    <location>
        <position position="186"/>
    </location>
    <ligand>
        <name>NADP(+)</name>
        <dbReference type="ChEBI" id="CHEBI:58349"/>
    </ligand>
</feature>
<reference evidence="13 14" key="1">
    <citation type="submission" date="2015-02" db="EMBL/GenBank/DDBJ databases">
        <title>Evolution of amylase-binding proteins of oral streptococcal species.</title>
        <authorList>
            <person name="Haase E.M."/>
        </authorList>
    </citation>
    <scope>NUCLEOTIDE SEQUENCE [LARGE SCALE GENOMIC DNA]</scope>
    <source>
        <strain evidence="13 14">UC6950A</strain>
    </source>
</reference>
<dbReference type="SUPFAM" id="SSF51735">
    <property type="entry name" value="NAD(P)-binding Rossmann-fold domains"/>
    <property type="match status" value="1"/>
</dbReference>
<evidence type="ECO:0000256" key="11">
    <source>
        <dbReference type="RuleBase" id="RU366074"/>
    </source>
</evidence>
<evidence type="ECO:0000256" key="4">
    <source>
        <dbReference type="ARBA" id="ARBA00022832"/>
    </source>
</evidence>
<comment type="caution">
    <text evidence="13">The sequence shown here is derived from an EMBL/GenBank/DDBJ whole genome shotgun (WGS) entry which is preliminary data.</text>
</comment>
<feature type="binding site" evidence="9">
    <location>
        <begin position="153"/>
        <end position="157"/>
    </location>
    <ligand>
        <name>NADP(+)</name>
        <dbReference type="ChEBI" id="CHEBI:58349"/>
    </ligand>
</feature>
<evidence type="ECO:0000256" key="6">
    <source>
        <dbReference type="ARBA" id="ARBA00023160"/>
    </source>
</evidence>
<keyword evidence="6 11" id="KW-0275">Fatty acid biosynthesis</keyword>
<name>A0A0F3H9L1_9STRE</name>
<dbReference type="Proteomes" id="UP000033405">
    <property type="component" value="Unassembled WGS sequence"/>
</dbReference>
<comment type="pathway">
    <text evidence="1 11">Lipid metabolism; fatty acid biosynthesis.</text>
</comment>
<dbReference type="InterPro" id="IPR050259">
    <property type="entry name" value="SDR"/>
</dbReference>
<protein>
    <recommendedName>
        <fullName evidence="3 11">3-oxoacyl-[acyl-carrier-protein] reductase</fullName>
        <ecNumber evidence="3 11">1.1.1.100</ecNumber>
    </recommendedName>
</protein>
<dbReference type="RefSeq" id="WP_045763682.1">
    <property type="nucleotide sequence ID" value="NZ_JASHDO010000006.1"/>
</dbReference>